<dbReference type="Gene3D" id="1.10.472.20">
    <property type="entry name" value="Nitrile hydratase, beta subunit"/>
    <property type="match status" value="1"/>
</dbReference>
<dbReference type="NCBIfam" id="TIGR03889">
    <property type="entry name" value="nitrile_acc"/>
    <property type="match status" value="1"/>
</dbReference>
<evidence type="ECO:0000259" key="1">
    <source>
        <dbReference type="Pfam" id="PF21006"/>
    </source>
</evidence>
<gene>
    <name evidence="2" type="ORF">ACFQ34_05695</name>
</gene>
<organism evidence="2 3">
    <name type="scientific">Pseudonocardia benzenivorans</name>
    <dbReference type="NCBI Taxonomy" id="228005"/>
    <lineage>
        <taxon>Bacteria</taxon>
        <taxon>Bacillati</taxon>
        <taxon>Actinomycetota</taxon>
        <taxon>Actinomycetes</taxon>
        <taxon>Pseudonocardiales</taxon>
        <taxon>Pseudonocardiaceae</taxon>
        <taxon>Pseudonocardia</taxon>
    </lineage>
</organism>
<dbReference type="SUPFAM" id="SSF50090">
    <property type="entry name" value="Electron transport accessory proteins"/>
    <property type="match status" value="1"/>
</dbReference>
<dbReference type="Proteomes" id="UP001597182">
    <property type="component" value="Unassembled WGS sequence"/>
</dbReference>
<accession>A0ABW3VDS8</accession>
<dbReference type="InterPro" id="IPR049054">
    <property type="entry name" value="CN_hydtase_beta-like_N"/>
</dbReference>
<evidence type="ECO:0000313" key="3">
    <source>
        <dbReference type="Proteomes" id="UP001597182"/>
    </source>
</evidence>
<name>A0ABW3VDS8_9PSEU</name>
<proteinExistence type="predicted"/>
<keyword evidence="3" id="KW-1185">Reference proteome</keyword>
<dbReference type="InterPro" id="IPR008990">
    <property type="entry name" value="Elect_transpt_acc-like_dom_sf"/>
</dbReference>
<sequence>MSTALDPDEYLDGSGNRISPGLRTEALEQLLTERGLARPAVTDESRMRAGAALLDLDTDPASAPPRADGELVFAEPWESRAFGMAVSLHDAGLFAWPQFQAALVARIAAWENQHPEGERSSFYTPWLGALEDVLAGDGTVFTDEVVQRAAELALRPAGHDHAARVRGTAA</sequence>
<dbReference type="Pfam" id="PF21006">
    <property type="entry name" value="NHase_beta_N"/>
    <property type="match status" value="1"/>
</dbReference>
<dbReference type="RefSeq" id="WP_013678264.1">
    <property type="nucleotide sequence ID" value="NZ_BAABKS010000067.1"/>
</dbReference>
<reference evidence="3" key="1">
    <citation type="journal article" date="2019" name="Int. J. Syst. Evol. Microbiol.">
        <title>The Global Catalogue of Microorganisms (GCM) 10K type strain sequencing project: providing services to taxonomists for standard genome sequencing and annotation.</title>
        <authorList>
            <consortium name="The Broad Institute Genomics Platform"/>
            <consortium name="The Broad Institute Genome Sequencing Center for Infectious Disease"/>
            <person name="Wu L."/>
            <person name="Ma J."/>
        </authorList>
    </citation>
    <scope>NUCLEOTIDE SEQUENCE [LARGE SCALE GENOMIC DNA]</scope>
    <source>
        <strain evidence="3">CCUG 49018</strain>
    </source>
</reference>
<dbReference type="InterPro" id="IPR042262">
    <property type="entry name" value="CN_hydtase_beta_C"/>
</dbReference>
<dbReference type="EMBL" id="JBHTMB010000040">
    <property type="protein sequence ID" value="MFD1232770.1"/>
    <property type="molecule type" value="Genomic_DNA"/>
</dbReference>
<feature type="domain" description="Nitrile hydratase beta subunit-like N-terminal" evidence="1">
    <location>
        <begin position="70"/>
        <end position="155"/>
    </location>
</feature>
<evidence type="ECO:0000313" key="2">
    <source>
        <dbReference type="EMBL" id="MFD1232770.1"/>
    </source>
</evidence>
<comment type="caution">
    <text evidence="2">The sequence shown here is derived from an EMBL/GenBank/DDBJ whole genome shotgun (WGS) entry which is preliminary data.</text>
</comment>
<protein>
    <submittedName>
        <fullName evidence="2">Nitrile hydratase accessory protein</fullName>
    </submittedName>
</protein>
<dbReference type="InterPro" id="IPR023808">
    <property type="entry name" value="Nitrile_Hydratase_acc_put"/>
</dbReference>